<gene>
    <name evidence="1" type="ORF">K493DRAFT_358238</name>
</gene>
<reference evidence="1 2" key="1">
    <citation type="submission" date="2016-07" db="EMBL/GenBank/DDBJ databases">
        <title>Pervasive Adenine N6-methylation of Active Genes in Fungi.</title>
        <authorList>
            <consortium name="DOE Joint Genome Institute"/>
            <person name="Mondo S.J."/>
            <person name="Dannebaum R.O."/>
            <person name="Kuo R.C."/>
            <person name="Labutti K."/>
            <person name="Haridas S."/>
            <person name="Kuo A."/>
            <person name="Salamov A."/>
            <person name="Ahrendt S.R."/>
            <person name="Lipzen A."/>
            <person name="Sullivan W."/>
            <person name="Andreopoulos W.B."/>
            <person name="Clum A."/>
            <person name="Lindquist E."/>
            <person name="Daum C."/>
            <person name="Ramamoorthy G.K."/>
            <person name="Gryganskyi A."/>
            <person name="Culley D."/>
            <person name="Magnuson J.K."/>
            <person name="James T.Y."/>
            <person name="O'Malley M.A."/>
            <person name="Stajich J.E."/>
            <person name="Spatafora J.W."/>
            <person name="Visel A."/>
            <person name="Grigoriev I.V."/>
        </authorList>
    </citation>
    <scope>NUCLEOTIDE SEQUENCE [LARGE SCALE GENOMIC DNA]</scope>
    <source>
        <strain evidence="1 2">CBS 931.73</strain>
    </source>
</reference>
<comment type="caution">
    <text evidence="1">The sequence shown here is derived from an EMBL/GenBank/DDBJ whole genome shotgun (WGS) entry which is preliminary data.</text>
</comment>
<accession>A0A1Y1XUM0</accession>
<dbReference type="AlphaFoldDB" id="A0A1Y1XUM0"/>
<evidence type="ECO:0000313" key="1">
    <source>
        <dbReference type="EMBL" id="ORX89375.1"/>
    </source>
</evidence>
<organism evidence="1 2">
    <name type="scientific">Basidiobolus meristosporus CBS 931.73</name>
    <dbReference type="NCBI Taxonomy" id="1314790"/>
    <lineage>
        <taxon>Eukaryota</taxon>
        <taxon>Fungi</taxon>
        <taxon>Fungi incertae sedis</taxon>
        <taxon>Zoopagomycota</taxon>
        <taxon>Entomophthoromycotina</taxon>
        <taxon>Basidiobolomycetes</taxon>
        <taxon>Basidiobolales</taxon>
        <taxon>Basidiobolaceae</taxon>
        <taxon>Basidiobolus</taxon>
    </lineage>
</organism>
<dbReference type="EMBL" id="MCFE01000451">
    <property type="protein sequence ID" value="ORX89375.1"/>
    <property type="molecule type" value="Genomic_DNA"/>
</dbReference>
<proteinExistence type="predicted"/>
<sequence length="116" mass="12958">MRTSQGESLRKSSLNKDEFWVPVRRGSIQLCDTTTVVASDKSLGKRNSLVATMLRFTSEDDSLIVARSRPASTYISFPHFDDDTDQANSEAQVAIVEVRSSKDQGLTSWLQKISMK</sequence>
<dbReference type="InParanoid" id="A0A1Y1XUM0"/>
<protein>
    <submittedName>
        <fullName evidence="1">Uncharacterized protein</fullName>
    </submittedName>
</protein>
<evidence type="ECO:0000313" key="2">
    <source>
        <dbReference type="Proteomes" id="UP000193498"/>
    </source>
</evidence>
<keyword evidence="2" id="KW-1185">Reference proteome</keyword>
<dbReference type="Proteomes" id="UP000193498">
    <property type="component" value="Unassembled WGS sequence"/>
</dbReference>
<name>A0A1Y1XUM0_9FUNG</name>